<dbReference type="AlphaFoldDB" id="A0A3P7J141"/>
<reference evidence="1 2" key="1">
    <citation type="submission" date="2018-11" db="EMBL/GenBank/DDBJ databases">
        <authorList>
            <consortium name="Pathogen Informatics"/>
        </authorList>
    </citation>
    <scope>NUCLEOTIDE SEQUENCE [LARGE SCALE GENOMIC DNA]</scope>
</reference>
<dbReference type="SUPFAM" id="SSF53474">
    <property type="entry name" value="alpha/beta-Hydrolases"/>
    <property type="match status" value="1"/>
</dbReference>
<keyword evidence="2" id="KW-1185">Reference proteome</keyword>
<dbReference type="Gene3D" id="3.40.50.1820">
    <property type="entry name" value="alpha/beta hydrolase"/>
    <property type="match status" value="1"/>
</dbReference>
<evidence type="ECO:0000313" key="1">
    <source>
        <dbReference type="EMBL" id="VDM76606.1"/>
    </source>
</evidence>
<evidence type="ECO:0008006" key="3">
    <source>
        <dbReference type="Google" id="ProtNLM"/>
    </source>
</evidence>
<organism evidence="1 2">
    <name type="scientific">Strongylus vulgaris</name>
    <name type="common">Blood worm</name>
    <dbReference type="NCBI Taxonomy" id="40348"/>
    <lineage>
        <taxon>Eukaryota</taxon>
        <taxon>Metazoa</taxon>
        <taxon>Ecdysozoa</taxon>
        <taxon>Nematoda</taxon>
        <taxon>Chromadorea</taxon>
        <taxon>Rhabditida</taxon>
        <taxon>Rhabditina</taxon>
        <taxon>Rhabditomorpha</taxon>
        <taxon>Strongyloidea</taxon>
        <taxon>Strongylidae</taxon>
        <taxon>Strongylus</taxon>
    </lineage>
</organism>
<gene>
    <name evidence="1" type="ORF">SVUK_LOCUS11604</name>
</gene>
<dbReference type="Proteomes" id="UP000270094">
    <property type="component" value="Unassembled WGS sequence"/>
</dbReference>
<protein>
    <recommendedName>
        <fullName evidence="3">Serine hydrolase FSH domain-containing protein</fullName>
    </recommendedName>
</protein>
<evidence type="ECO:0000313" key="2">
    <source>
        <dbReference type="Proteomes" id="UP000270094"/>
    </source>
</evidence>
<dbReference type="InterPro" id="IPR029058">
    <property type="entry name" value="AB_hydrolase_fold"/>
</dbReference>
<name>A0A3P7J141_STRVU</name>
<dbReference type="EMBL" id="UYYB01097319">
    <property type="protein sequence ID" value="VDM76606.1"/>
    <property type="molecule type" value="Genomic_DNA"/>
</dbReference>
<proteinExistence type="predicted"/>
<sequence>MKDVLNILYCHGLGSSINNRVGTGLVEYFKNKPYYFERLLYRNPGSRNVLWNISEWREDIEKRVAGKEWVVIASSAGCHAALNAAKNRPNNIKGLFLFCPGVSLTFNYVNTIAPGASAALQSGQSLIHPASRGGHEALINRECLQHYLDMVPFENSIALSKRLRSPNVDLTLVPEGTHYLSVDELTTEKLDEFFAVVNRLKNTSRRGSSSKL</sequence>
<accession>A0A3P7J141</accession>
<dbReference type="OrthoDB" id="408373at2759"/>